<proteinExistence type="predicted"/>
<dbReference type="EMBL" id="JAVDUM010000005">
    <property type="protein sequence ID" value="MDR6866800.1"/>
    <property type="molecule type" value="Genomic_DNA"/>
</dbReference>
<evidence type="ECO:0000313" key="1">
    <source>
        <dbReference type="EMBL" id="MDR6866800.1"/>
    </source>
</evidence>
<comment type="caution">
    <text evidence="1">The sequence shown here is derived from an EMBL/GenBank/DDBJ whole genome shotgun (WGS) entry which is preliminary data.</text>
</comment>
<sequence>MMGSQGQCDVYTTLADIFDSKAEALEPLDLDVEFALIVKAQAGDERATLALMRQYAVGLRGLAKREYARAGEHVDAEETRQNVALAFMEALAACDGTVRLAAKLQVAAFKVADEFHLVGVLSMSSRARSRFFQVRREVGVGADVEAVAVELGMSRETYRAVEAALSAAPVDDHRNVAVDGGFEAVDKGAMCARAFAAVEELTESIIRDAYGFTEYEPIPDGEIAYRRGLSRSKVQRVRTGGLERMRRVLTLPAESQTAAVCLAA</sequence>
<dbReference type="GO" id="GO:0000428">
    <property type="term" value="C:DNA-directed RNA polymerase complex"/>
    <property type="evidence" value="ECO:0007669"/>
    <property type="project" value="UniProtKB-KW"/>
</dbReference>
<keyword evidence="2" id="KW-1185">Reference proteome</keyword>
<dbReference type="Proteomes" id="UP001259347">
    <property type="component" value="Unassembled WGS sequence"/>
</dbReference>
<dbReference type="RefSeq" id="WP_310018940.1">
    <property type="nucleotide sequence ID" value="NZ_JAVDUM010000005.1"/>
</dbReference>
<accession>A0ABU1SB17</accession>
<reference evidence="1 2" key="1">
    <citation type="submission" date="2023-07" db="EMBL/GenBank/DDBJ databases">
        <title>Sorghum-associated microbial communities from plants grown in Nebraska, USA.</title>
        <authorList>
            <person name="Schachtman D."/>
        </authorList>
    </citation>
    <scope>NUCLEOTIDE SEQUENCE [LARGE SCALE GENOMIC DNA]</scope>
    <source>
        <strain evidence="1 2">2980</strain>
    </source>
</reference>
<protein>
    <submittedName>
        <fullName evidence="1">DNA-directed RNA polymerase sigma subunit (Sigma70/sigma32)</fullName>
    </submittedName>
</protein>
<keyword evidence="1" id="KW-0240">DNA-directed RNA polymerase</keyword>
<keyword evidence="1" id="KW-0804">Transcription</keyword>
<gene>
    <name evidence="1" type="ORF">J2Y69_001399</name>
</gene>
<evidence type="ECO:0000313" key="2">
    <source>
        <dbReference type="Proteomes" id="UP001259347"/>
    </source>
</evidence>
<organism evidence="1 2">
    <name type="scientific">Microbacterium resistens</name>
    <dbReference type="NCBI Taxonomy" id="156977"/>
    <lineage>
        <taxon>Bacteria</taxon>
        <taxon>Bacillati</taxon>
        <taxon>Actinomycetota</taxon>
        <taxon>Actinomycetes</taxon>
        <taxon>Micrococcales</taxon>
        <taxon>Microbacteriaceae</taxon>
        <taxon>Microbacterium</taxon>
    </lineage>
</organism>
<name>A0ABU1SB17_9MICO</name>